<evidence type="ECO:0000259" key="4">
    <source>
        <dbReference type="Pfam" id="PF05532"/>
    </source>
</evidence>
<proteinExistence type="inferred from homology"/>
<evidence type="ECO:0000256" key="1">
    <source>
        <dbReference type="ARBA" id="ARBA00009129"/>
    </source>
</evidence>
<keyword evidence="3" id="KW-1133">Transmembrane helix</keyword>
<dbReference type="HOGENOM" id="CLU_135567_2_1_6"/>
<evidence type="ECO:0000313" key="5">
    <source>
        <dbReference type="EMBL" id="ADF61621.1"/>
    </source>
</evidence>
<keyword evidence="3" id="KW-0472">Membrane</keyword>
<dbReference type="InterPro" id="IPR036629">
    <property type="entry name" value="YjbJ_sf"/>
</dbReference>
<evidence type="ECO:0000256" key="2">
    <source>
        <dbReference type="SAM" id="MobiDB-lite"/>
    </source>
</evidence>
<evidence type="ECO:0000313" key="6">
    <source>
        <dbReference type="Proteomes" id="UP000002363"/>
    </source>
</evidence>
<keyword evidence="3" id="KW-0812">Transmembrane</keyword>
<dbReference type="AlphaFoldDB" id="A0A0H3CK02"/>
<name>A0A0H3CK02_ENTCC</name>
<accession>A0A0H3CK02</accession>
<dbReference type="EnsemblBacteria" id="ADF61621">
    <property type="protein sequence ID" value="ADF61621"/>
    <property type="gene ID" value="ECL_02069"/>
</dbReference>
<dbReference type="RefSeq" id="WP_013096686.1">
    <property type="nucleotide sequence ID" value="NC_014121.1"/>
</dbReference>
<dbReference type="eggNOG" id="COG4575">
    <property type="taxonomic scope" value="Bacteria"/>
</dbReference>
<dbReference type="PATRIC" id="fig|716541.4.peg.2266"/>
<reference evidence="5 6" key="1">
    <citation type="journal article" date="2010" name="J. Bacteriol.">
        <title>Complete genome sequence of Enterobacter cloacae subsp. cloacae type strain ATCC 13047.</title>
        <authorList>
            <person name="Ren Y."/>
            <person name="Ren Y."/>
            <person name="Zhou Z."/>
            <person name="Guo X."/>
            <person name="Li Y."/>
            <person name="Feng L."/>
            <person name="Wang L."/>
        </authorList>
    </citation>
    <scope>NUCLEOTIDE SEQUENCE [LARGE SCALE GENOMIC DNA]</scope>
    <source>
        <strain evidence="6">ATCC 13047 / DSM 30054 / NBRC 13535 / NCTC 10005 / WDCM 00083 / NCDC 279-56</strain>
    </source>
</reference>
<gene>
    <name evidence="5" type="ordered locus">ECL_02069</name>
</gene>
<dbReference type="KEGG" id="enc:ECL_02069"/>
<dbReference type="Pfam" id="PF05532">
    <property type="entry name" value="CsbD"/>
    <property type="match status" value="1"/>
</dbReference>
<feature type="transmembrane region" description="Helical" evidence="3">
    <location>
        <begin position="70"/>
        <end position="88"/>
    </location>
</feature>
<protein>
    <recommendedName>
        <fullName evidence="4">CsbD-like domain-containing protein</fullName>
    </recommendedName>
</protein>
<sequence>MSDFDADKNAQYAGDKAKNKLDELTGSAQQQFGEFVDSPKHQVKGAARKYAAQASDAVSDVTEAVRNNPLTGLIAAGAVGIVLGLLLGRK</sequence>
<dbReference type="STRING" id="716541.ECL_02069"/>
<dbReference type="Proteomes" id="UP000002363">
    <property type="component" value="Chromosome"/>
</dbReference>
<dbReference type="EMBL" id="CP001918">
    <property type="protein sequence ID" value="ADF61621.1"/>
    <property type="molecule type" value="Genomic_DNA"/>
</dbReference>
<comment type="similarity">
    <text evidence="1">Belongs to the UPF0337 (CsbD) family.</text>
</comment>
<organism evidence="5 6">
    <name type="scientific">Enterobacter cloacae subsp. cloacae (strain ATCC 13047 / DSM 30054 / NBRC 13535 / NCTC 10005 / WDCM 00083 / NCDC 279-56)</name>
    <dbReference type="NCBI Taxonomy" id="716541"/>
    <lineage>
        <taxon>Bacteria</taxon>
        <taxon>Pseudomonadati</taxon>
        <taxon>Pseudomonadota</taxon>
        <taxon>Gammaproteobacteria</taxon>
        <taxon>Enterobacterales</taxon>
        <taxon>Enterobacteriaceae</taxon>
        <taxon>Enterobacter</taxon>
        <taxon>Enterobacter cloacae complex</taxon>
    </lineage>
</organism>
<keyword evidence="6" id="KW-1185">Reference proteome</keyword>
<dbReference type="OrthoDB" id="6462367at2"/>
<feature type="domain" description="CsbD-like" evidence="4">
    <location>
        <begin position="15"/>
        <end position="66"/>
    </location>
</feature>
<feature type="region of interest" description="Disordered" evidence="2">
    <location>
        <begin position="1"/>
        <end position="20"/>
    </location>
</feature>
<dbReference type="CDD" id="cd12087">
    <property type="entry name" value="TM_EGFR-like"/>
    <property type="match status" value="1"/>
</dbReference>
<dbReference type="SUPFAM" id="SSF69047">
    <property type="entry name" value="Hypothetical protein YjbJ"/>
    <property type="match status" value="1"/>
</dbReference>
<evidence type="ECO:0000256" key="3">
    <source>
        <dbReference type="SAM" id="Phobius"/>
    </source>
</evidence>
<dbReference type="InterPro" id="IPR008462">
    <property type="entry name" value="CsbD"/>
</dbReference>